<evidence type="ECO:0000259" key="1">
    <source>
        <dbReference type="PROSITE" id="PS51688"/>
    </source>
</evidence>
<evidence type="ECO:0000313" key="2">
    <source>
        <dbReference type="EMBL" id="RQH27430.1"/>
    </source>
</evidence>
<protein>
    <submittedName>
        <fullName evidence="2">Tail fiber domain-containing protein</fullName>
    </submittedName>
</protein>
<accession>A0A3N6NKY3</accession>
<comment type="caution">
    <text evidence="2">The sequence shown here is derived from an EMBL/GenBank/DDBJ whole genome shotgun (WGS) entry which is preliminary data.</text>
</comment>
<sequence>MRLKGSVSQSSSKELKENIASLSSQEAVDILADLNPVKYNYIADHSKTLNAGFIA</sequence>
<dbReference type="OrthoDB" id="134981at2"/>
<dbReference type="EMBL" id="RCBY01000258">
    <property type="protein sequence ID" value="RQH27430.1"/>
    <property type="molecule type" value="Genomic_DNA"/>
</dbReference>
<dbReference type="InterPro" id="IPR030392">
    <property type="entry name" value="S74_ICA"/>
</dbReference>
<dbReference type="Pfam" id="PF13884">
    <property type="entry name" value="Peptidase_S74"/>
    <property type="match status" value="1"/>
</dbReference>
<dbReference type="PROSITE" id="PS51688">
    <property type="entry name" value="ICA"/>
    <property type="match status" value="1"/>
</dbReference>
<organism evidence="2 3">
    <name type="scientific">Okeania hirsuta</name>
    <dbReference type="NCBI Taxonomy" id="1458930"/>
    <lineage>
        <taxon>Bacteria</taxon>
        <taxon>Bacillati</taxon>
        <taxon>Cyanobacteriota</taxon>
        <taxon>Cyanophyceae</taxon>
        <taxon>Oscillatoriophycideae</taxon>
        <taxon>Oscillatoriales</taxon>
        <taxon>Microcoleaceae</taxon>
        <taxon>Okeania</taxon>
    </lineage>
</organism>
<dbReference type="AlphaFoldDB" id="A0A3N6NKY3"/>
<keyword evidence="3" id="KW-1185">Reference proteome</keyword>
<gene>
    <name evidence="2" type="ORF">D5R40_27755</name>
</gene>
<reference evidence="2 3" key="1">
    <citation type="journal article" date="2018" name="ACS Chem. Biol.">
        <title>Ketoreductase domain dysfunction expands chemodiversity: malyngamide biosynthesis in the cyanobacterium Okeania hirsuta.</title>
        <authorList>
            <person name="Moss N.A."/>
            <person name="Leao T."/>
            <person name="Rankin M."/>
            <person name="McCullough T.M."/>
            <person name="Qu P."/>
            <person name="Korobeynikov A."/>
            <person name="Smith J.L."/>
            <person name="Gerwick L."/>
            <person name="Gerwick W.H."/>
        </authorList>
    </citation>
    <scope>NUCLEOTIDE SEQUENCE [LARGE SCALE GENOMIC DNA]</scope>
    <source>
        <strain evidence="2 3">PAB10Feb10-1</strain>
    </source>
</reference>
<dbReference type="Proteomes" id="UP000269154">
    <property type="component" value="Unassembled WGS sequence"/>
</dbReference>
<proteinExistence type="predicted"/>
<feature type="domain" description="Peptidase S74" evidence="1">
    <location>
        <begin position="11"/>
        <end position="55"/>
    </location>
</feature>
<evidence type="ECO:0000313" key="3">
    <source>
        <dbReference type="Proteomes" id="UP000269154"/>
    </source>
</evidence>
<name>A0A3N6NKY3_9CYAN</name>